<dbReference type="GO" id="GO:0005509">
    <property type="term" value="F:calcium ion binding"/>
    <property type="evidence" value="ECO:0007669"/>
    <property type="project" value="TreeGrafter"/>
</dbReference>
<dbReference type="PANTHER" id="PTHR10907:SF47">
    <property type="entry name" value="REGUCALCIN"/>
    <property type="match status" value="1"/>
</dbReference>
<dbReference type="OrthoDB" id="423498at2759"/>
<dbReference type="HOGENOM" id="CLU_036110_3_0_1"/>
<dbReference type="KEGG" id="kaf:KAFR_0C00530"/>
<protein>
    <recommendedName>
        <fullName evidence="2">SMP-30/Gluconolactonase/LRE-like region domain-containing protein</fullName>
    </recommendedName>
</protein>
<comment type="similarity">
    <text evidence="1">Belongs to the SMP-30/CGR1 family.</text>
</comment>
<evidence type="ECO:0000313" key="3">
    <source>
        <dbReference type="EMBL" id="CCF57048.1"/>
    </source>
</evidence>
<sequence length="348" mass="40169">MIDQTELKPYYHHAGATLSEGITYVEETDTLYWIDIYKAEIHRVTDVERPESSHCYMSISRETYDDANANISYPEIEGYQESVGTMFMTKETVEGDGNVLLFASKWGIGRCDLSTKKWEYVKLYSDCKELKEGERFKRLRSNDGNVTPDGKYLYVGLMNDFKYDVSEDGCIVKISLVEDSIEIVWNAILIPNSINWYKNDVYITDSLKHRIWRCEYDYENDTIGEKREILIHIKEQNNQQYESPEPDGSVIDSVHGILYQCVWSTSKVQVYDLTKDGLLMDEIVLPNATSRISCCSIAKNDLFVTCGNLEISDEEYKATDRSGGCIYRIRNILTETPRNSRNILTSFM</sequence>
<dbReference type="AlphaFoldDB" id="H2ARP8"/>
<dbReference type="PANTHER" id="PTHR10907">
    <property type="entry name" value="REGUCALCIN"/>
    <property type="match status" value="1"/>
</dbReference>
<dbReference type="InterPro" id="IPR011042">
    <property type="entry name" value="6-blade_b-propeller_TolB-like"/>
</dbReference>
<name>H2ARP8_KAZAF</name>
<dbReference type="EMBL" id="HE650823">
    <property type="protein sequence ID" value="CCF57048.1"/>
    <property type="molecule type" value="Genomic_DNA"/>
</dbReference>
<proteinExistence type="inferred from homology"/>
<evidence type="ECO:0000313" key="4">
    <source>
        <dbReference type="Proteomes" id="UP000005220"/>
    </source>
</evidence>
<dbReference type="RefSeq" id="XP_003956183.1">
    <property type="nucleotide sequence ID" value="XM_003956134.1"/>
</dbReference>
<reference evidence="3 4" key="1">
    <citation type="journal article" date="2011" name="Proc. Natl. Acad. Sci. U.S.A.">
        <title>Evolutionary erosion of yeast sex chromosomes by mating-type switching accidents.</title>
        <authorList>
            <person name="Gordon J.L."/>
            <person name="Armisen D."/>
            <person name="Proux-Wera E."/>
            <person name="Oheigeartaigh S.S."/>
            <person name="Byrne K.P."/>
            <person name="Wolfe K.H."/>
        </authorList>
    </citation>
    <scope>NUCLEOTIDE SEQUENCE [LARGE SCALE GENOMIC DNA]</scope>
    <source>
        <strain evidence="4">ATCC 22294 / BCRC 22015 / CBS 2517 / CECT 1963 / NBRC 1671 / NRRL Y-8276</strain>
    </source>
</reference>
<dbReference type="InParanoid" id="H2ARP8"/>
<dbReference type="SUPFAM" id="SSF63829">
    <property type="entry name" value="Calcium-dependent phosphotriesterase"/>
    <property type="match status" value="1"/>
</dbReference>
<dbReference type="InterPro" id="IPR013658">
    <property type="entry name" value="SGL"/>
</dbReference>
<dbReference type="STRING" id="1071382.H2ARP8"/>
<dbReference type="GO" id="GO:0004341">
    <property type="term" value="F:gluconolactonase activity"/>
    <property type="evidence" value="ECO:0007669"/>
    <property type="project" value="TreeGrafter"/>
</dbReference>
<dbReference type="Proteomes" id="UP000005220">
    <property type="component" value="Chromosome 3"/>
</dbReference>
<evidence type="ECO:0000259" key="2">
    <source>
        <dbReference type="Pfam" id="PF08450"/>
    </source>
</evidence>
<dbReference type="GeneID" id="13884968"/>
<dbReference type="FunCoup" id="H2ARP8">
    <property type="interactions" value="65"/>
</dbReference>
<dbReference type="Pfam" id="PF08450">
    <property type="entry name" value="SGL"/>
    <property type="match status" value="1"/>
</dbReference>
<keyword evidence="4" id="KW-1185">Reference proteome</keyword>
<dbReference type="Gene3D" id="2.120.10.30">
    <property type="entry name" value="TolB, C-terminal domain"/>
    <property type="match status" value="1"/>
</dbReference>
<feature type="domain" description="SMP-30/Gluconolactonase/LRE-like region" evidence="2">
    <location>
        <begin position="18"/>
        <end position="306"/>
    </location>
</feature>
<organism evidence="3 4">
    <name type="scientific">Kazachstania africana (strain ATCC 22294 / BCRC 22015 / CBS 2517 / CECT 1963 / NBRC 1671 / NRRL Y-8276)</name>
    <name type="common">Yeast</name>
    <name type="synonym">Kluyveromyces africanus</name>
    <dbReference type="NCBI Taxonomy" id="1071382"/>
    <lineage>
        <taxon>Eukaryota</taxon>
        <taxon>Fungi</taxon>
        <taxon>Dikarya</taxon>
        <taxon>Ascomycota</taxon>
        <taxon>Saccharomycotina</taxon>
        <taxon>Saccharomycetes</taxon>
        <taxon>Saccharomycetales</taxon>
        <taxon>Saccharomycetaceae</taxon>
        <taxon>Kazachstania</taxon>
    </lineage>
</organism>
<evidence type="ECO:0000256" key="1">
    <source>
        <dbReference type="ARBA" id="ARBA00008853"/>
    </source>
</evidence>
<gene>
    <name evidence="3" type="primary">KAFR0C00530</name>
    <name evidence="3" type="ORF">KAFR_0C00530</name>
</gene>
<dbReference type="eggNOG" id="KOG4499">
    <property type="taxonomic scope" value="Eukaryota"/>
</dbReference>
<accession>H2ARP8</accession>